<keyword evidence="3" id="KW-1185">Reference proteome</keyword>
<organism evidence="2 3">
    <name type="scientific">Mycteria americana</name>
    <name type="common">Wood stork</name>
    <dbReference type="NCBI Taxonomy" id="33587"/>
    <lineage>
        <taxon>Eukaryota</taxon>
        <taxon>Metazoa</taxon>
        <taxon>Chordata</taxon>
        <taxon>Craniata</taxon>
        <taxon>Vertebrata</taxon>
        <taxon>Euteleostomi</taxon>
        <taxon>Archelosauria</taxon>
        <taxon>Archosauria</taxon>
        <taxon>Dinosauria</taxon>
        <taxon>Saurischia</taxon>
        <taxon>Theropoda</taxon>
        <taxon>Coelurosauria</taxon>
        <taxon>Aves</taxon>
        <taxon>Neognathae</taxon>
        <taxon>Neoaves</taxon>
        <taxon>Aequornithes</taxon>
        <taxon>Ciconiiformes</taxon>
        <taxon>Ciconiidae</taxon>
        <taxon>Mycteria</taxon>
    </lineage>
</organism>
<comment type="caution">
    <text evidence="2">The sequence shown here is derived from an EMBL/GenBank/DDBJ whole genome shotgun (WGS) entry which is preliminary data.</text>
</comment>
<accession>A0AAN7PFK0</accession>
<gene>
    <name evidence="2" type="ORF">QYF61_000928</name>
</gene>
<dbReference type="AlphaFoldDB" id="A0AAN7PFK0"/>
<dbReference type="SUPFAM" id="SSF56219">
    <property type="entry name" value="DNase I-like"/>
    <property type="match status" value="1"/>
</dbReference>
<dbReference type="GO" id="GO:0031012">
    <property type="term" value="C:extracellular matrix"/>
    <property type="evidence" value="ECO:0007669"/>
    <property type="project" value="TreeGrafter"/>
</dbReference>
<evidence type="ECO:0000313" key="2">
    <source>
        <dbReference type="EMBL" id="KAK4823326.1"/>
    </source>
</evidence>
<dbReference type="Proteomes" id="UP001333110">
    <property type="component" value="Unassembled WGS sequence"/>
</dbReference>
<name>A0AAN7PFK0_MYCAM</name>
<dbReference type="PANTHER" id="PTHR33395">
    <property type="entry name" value="TRANSCRIPTASE, PUTATIVE-RELATED-RELATED"/>
    <property type="match status" value="1"/>
</dbReference>
<dbReference type="GO" id="GO:0061343">
    <property type="term" value="P:cell adhesion involved in heart morphogenesis"/>
    <property type="evidence" value="ECO:0007669"/>
    <property type="project" value="TreeGrafter"/>
</dbReference>
<proteinExistence type="predicted"/>
<reference evidence="2 3" key="1">
    <citation type="journal article" date="2023" name="J. Hered.">
        <title>Chromosome-level genome of the wood stork (Mycteria americana) provides insight into avian chromosome evolution.</title>
        <authorList>
            <person name="Flamio R. Jr."/>
            <person name="Ramstad K.M."/>
        </authorList>
    </citation>
    <scope>NUCLEOTIDE SEQUENCE [LARGE SCALE GENOMIC DNA]</scope>
    <source>
        <strain evidence="2">JAX WOST 10</strain>
    </source>
</reference>
<evidence type="ECO:0000256" key="1">
    <source>
        <dbReference type="SAM" id="MobiDB-lite"/>
    </source>
</evidence>
<dbReference type="Gene3D" id="3.60.10.10">
    <property type="entry name" value="Endonuclease/exonuclease/phosphatase"/>
    <property type="match status" value="1"/>
</dbReference>
<dbReference type="EMBL" id="JAUNZN010000003">
    <property type="protein sequence ID" value="KAK4823326.1"/>
    <property type="molecule type" value="Genomic_DNA"/>
</dbReference>
<dbReference type="GO" id="GO:0007508">
    <property type="term" value="P:larval heart development"/>
    <property type="evidence" value="ECO:0007669"/>
    <property type="project" value="TreeGrafter"/>
</dbReference>
<dbReference type="PANTHER" id="PTHR33395:SF22">
    <property type="entry name" value="REVERSE TRANSCRIPTASE DOMAIN-CONTAINING PROTEIN"/>
    <property type="match status" value="1"/>
</dbReference>
<evidence type="ECO:0000313" key="3">
    <source>
        <dbReference type="Proteomes" id="UP001333110"/>
    </source>
</evidence>
<protein>
    <recommendedName>
        <fullName evidence="4">Endonuclease/exonuclease/phosphatase domain-containing protein</fullName>
    </recommendedName>
</protein>
<dbReference type="InterPro" id="IPR036691">
    <property type="entry name" value="Endo/exonu/phosph_ase_sf"/>
</dbReference>
<sequence>MHLIRSHRLIYVQVPQVVTNLIFPYSGRGFTPLVPNMLSIDSGGKPFLLFFAPLAKFSSSCSLAFLTPSLHNHAASLFSSEDTCPCFHCLCISFLPFSLTSRHAGLLPSFPTFLHLGTESSCALWKASLKICQLCSAPLSLRTVSQGRPDYTARLSHIPQDCELHQCVTTAARAASNLDIAAELTCIGDHQVQYRSPSDCGDQCKTSWQPVPMLDNRLGEEIFPNIQSEPPLVQLKAISSCPMACYLGEETDPHLSTTSFQAVVESNKVSPQTPLLQAKQSLFIPSVAPHKTCAPDPSPASLPFSGHAPATQCPSCTEGPKTEHSIGGGASPVLSTHTNRDKTGLARDNPAGSTPMFAGWCASKVLQTAVSVELGDGEPRGSKDTGVIDVLETMEAPENGDVGIRASPPKKVVGSVAQLKCIYTNARSMGNNQEELEAIGKANKADIMVGICYRPPSQDEEAGEIFYKHLGEVSQSLALVLVGDFNLPGVCWKYNTVERKQSRRLLERVADNFLTQLVSEPTREGAPLDLLFTKREGLVSDVMAGGCLGQSDHEMIEFLIRGEVRRGVSRTATLDFRRADFGLFRRLVDRVPWDTVLKGKGVQEGWAFFKKEILKVQEQTIPMC</sequence>
<evidence type="ECO:0008006" key="4">
    <source>
        <dbReference type="Google" id="ProtNLM"/>
    </source>
</evidence>
<feature type="region of interest" description="Disordered" evidence="1">
    <location>
        <begin position="315"/>
        <end position="351"/>
    </location>
</feature>